<dbReference type="InterPro" id="IPR005147">
    <property type="entry name" value="tRNA_synthase_B5-dom"/>
</dbReference>
<dbReference type="InterPro" id="IPR005121">
    <property type="entry name" value="Fdx_antiC-bd"/>
</dbReference>
<dbReference type="EC" id="6.1.1.20" evidence="15"/>
<dbReference type="PROSITE" id="PS50886">
    <property type="entry name" value="TRBD"/>
    <property type="match status" value="1"/>
</dbReference>
<dbReference type="InterPro" id="IPR045864">
    <property type="entry name" value="aa-tRNA-synth_II/BPL/LPL"/>
</dbReference>
<proteinExistence type="inferred from homology"/>
<evidence type="ECO:0000259" key="18">
    <source>
        <dbReference type="PROSITE" id="PS51447"/>
    </source>
</evidence>
<feature type="binding site" evidence="15">
    <location>
        <position position="483"/>
    </location>
    <ligand>
        <name>Mg(2+)</name>
        <dbReference type="ChEBI" id="CHEBI:18420"/>
        <note>shared with alpha subunit</note>
    </ligand>
</feature>
<dbReference type="Pfam" id="PF17759">
    <property type="entry name" value="tRNA_synthFbeta"/>
    <property type="match status" value="1"/>
</dbReference>
<dbReference type="Pfam" id="PF01588">
    <property type="entry name" value="tRNA_bind"/>
    <property type="match status" value="1"/>
</dbReference>
<keyword evidence="13 15" id="KW-0030">Aminoacyl-tRNA synthetase</keyword>
<dbReference type="Pfam" id="PF03484">
    <property type="entry name" value="B5"/>
    <property type="match status" value="1"/>
</dbReference>
<comment type="caution">
    <text evidence="20">The sequence shown here is derived from an EMBL/GenBank/DDBJ whole genome shotgun (WGS) entry which is preliminary data.</text>
</comment>
<comment type="cofactor">
    <cofactor evidence="15">
        <name>Mg(2+)</name>
        <dbReference type="ChEBI" id="CHEBI:18420"/>
    </cofactor>
    <text evidence="15">Binds 2 magnesium ions per tetramer.</text>
</comment>
<keyword evidence="9 15" id="KW-0067">ATP-binding</keyword>
<dbReference type="HAMAP" id="MF_00283">
    <property type="entry name" value="Phe_tRNA_synth_beta1"/>
    <property type="match status" value="1"/>
</dbReference>
<dbReference type="InterPro" id="IPR033714">
    <property type="entry name" value="tRNA_bind_bactPheRS"/>
</dbReference>
<dbReference type="Gene3D" id="3.30.56.10">
    <property type="match status" value="2"/>
</dbReference>
<dbReference type="InterPro" id="IPR012340">
    <property type="entry name" value="NA-bd_OB-fold"/>
</dbReference>
<dbReference type="GO" id="GO:0005524">
    <property type="term" value="F:ATP binding"/>
    <property type="evidence" value="ECO:0007669"/>
    <property type="project" value="UniProtKB-UniRule"/>
</dbReference>
<dbReference type="PANTHER" id="PTHR10947:SF0">
    <property type="entry name" value="PHENYLALANINE--TRNA LIGASE BETA SUBUNIT"/>
    <property type="match status" value="1"/>
</dbReference>
<evidence type="ECO:0000256" key="10">
    <source>
        <dbReference type="ARBA" id="ARBA00022842"/>
    </source>
</evidence>
<dbReference type="SMART" id="SM00874">
    <property type="entry name" value="B5"/>
    <property type="match status" value="1"/>
</dbReference>
<dbReference type="GO" id="GO:0006432">
    <property type="term" value="P:phenylalanyl-tRNA aminoacylation"/>
    <property type="evidence" value="ECO:0007669"/>
    <property type="project" value="UniProtKB-UniRule"/>
</dbReference>
<evidence type="ECO:0000256" key="2">
    <source>
        <dbReference type="ARBA" id="ARBA00008653"/>
    </source>
</evidence>
<keyword evidence="5 16" id="KW-0820">tRNA-binding</keyword>
<evidence type="ECO:0000256" key="9">
    <source>
        <dbReference type="ARBA" id="ARBA00022840"/>
    </source>
</evidence>
<dbReference type="EMBL" id="MFQZ01000010">
    <property type="protein sequence ID" value="OGH87542.1"/>
    <property type="molecule type" value="Genomic_DNA"/>
</dbReference>
<feature type="domain" description="B5" evidence="19">
    <location>
        <begin position="419"/>
        <end position="496"/>
    </location>
</feature>
<evidence type="ECO:0000256" key="7">
    <source>
        <dbReference type="ARBA" id="ARBA00022723"/>
    </source>
</evidence>
<evidence type="ECO:0000256" key="12">
    <source>
        <dbReference type="ARBA" id="ARBA00022917"/>
    </source>
</evidence>
<dbReference type="PROSITE" id="PS51483">
    <property type="entry name" value="B5"/>
    <property type="match status" value="1"/>
</dbReference>
<dbReference type="SUPFAM" id="SSF46955">
    <property type="entry name" value="Putative DNA-binding domain"/>
    <property type="match status" value="1"/>
</dbReference>
<sequence length="818" mass="90225">MLISYNWLKEHCDLPAGLTPAELGDKFKLAVVEVEKIVSEGENLENIVVGKVVSAEKHPNADKLKVCKVDAGGELVQVVCGGSNVAEGMLVAFAPIGAKVRWHGEGDLVELTEATIRGEKSYGMICASTEIGLGEKFPLKDEKEILDLTFLKLKVGTHLKTALKLNDAVLEIDNKSLSHRPDLWGHLGLAREAAALFSRQLKELKLGKIKPGKSVSLSVKVEDTKLCPRYLAVALAGIKVAPSPDWLQSRLLTVGINPINNIVDITNYVMLDLGQPMHAFDASRIAVIPTKVGISVRLAKSGETIVALDKKEYKLTENDLVIATAERPIAIAGVMGALNSGVTDATETIIFESANFNPVSVRKTSTRLNLRSDSAQRFEKSLDPNLCEIALQKAVAMTLEICPGASVASKVIDEKHFSLFTGPLLMPKNIFEKKLGVVIPPKRIKEILEKLGFVVTEKKDELSVKIPTWRATKDIAIAEDIVEEVGRIYGFSNIPGTLPTFPITPASLTPVQKLQRTVKDVLVRELGYSEMYNYSFVSAEQIVRSGDNVANYLELDNPISKEKPFLRRNLLLNLMENLERNINSAEVIKLFEIGKIFQPEEAGPRADSNGDELLPRQDTWLGAVNVEKKNDTPFWEARRVAEIITRELGVTVKFVPGETLSMAPYQHPGRTAWIYAGDSLVGRVWELHPKVAANFNFPYRVGVCGFNLNILADKQREARIFKPLSLYPEVKRDVAFVVYTKIVHVEVEKALAGIDPLVKGVELFDVYTGKNLGAGKKSMAYRLTLLNSERTLESKEVDVVMDKATKMLVENFGAEMRG</sequence>
<dbReference type="PANTHER" id="PTHR10947">
    <property type="entry name" value="PHENYLALANYL-TRNA SYNTHETASE BETA CHAIN AND LEUCINE-RICH REPEAT-CONTAINING PROTEIN 47"/>
    <property type="match status" value="1"/>
</dbReference>
<keyword evidence="7 15" id="KW-0479">Metal-binding</keyword>
<dbReference type="Gene3D" id="3.30.70.380">
    <property type="entry name" value="Ferrodoxin-fold anticodon-binding domain"/>
    <property type="match status" value="1"/>
</dbReference>
<evidence type="ECO:0000259" key="17">
    <source>
        <dbReference type="PROSITE" id="PS50886"/>
    </source>
</evidence>
<dbReference type="InterPro" id="IPR036690">
    <property type="entry name" value="Fdx_antiC-bd_sf"/>
</dbReference>
<dbReference type="InterPro" id="IPR020825">
    <property type="entry name" value="Phe-tRNA_synthase-like_B3/B4"/>
</dbReference>
<evidence type="ECO:0000256" key="5">
    <source>
        <dbReference type="ARBA" id="ARBA00022555"/>
    </source>
</evidence>
<dbReference type="FunFam" id="3.30.70.380:FF:000001">
    <property type="entry name" value="Phenylalanine--tRNA ligase beta subunit"/>
    <property type="match status" value="1"/>
</dbReference>
<comment type="subunit">
    <text evidence="3 15">Tetramer of two alpha and two beta subunits.</text>
</comment>
<accession>A0A1F6NUD4</accession>
<dbReference type="Gene3D" id="3.30.930.10">
    <property type="entry name" value="Bira Bifunctional Protein, Domain 2"/>
    <property type="match status" value="1"/>
</dbReference>
<dbReference type="InterPro" id="IPR004532">
    <property type="entry name" value="Phe-tRNA-ligase_IIc_bsu_bact"/>
</dbReference>
<organism evidence="20 21">
    <name type="scientific">Candidatus Magasanikbacteria bacterium RIFOXYC2_FULL_42_28</name>
    <dbReference type="NCBI Taxonomy" id="1798704"/>
    <lineage>
        <taxon>Bacteria</taxon>
        <taxon>Candidatus Magasanikiibacteriota</taxon>
    </lineage>
</organism>
<dbReference type="InterPro" id="IPR005146">
    <property type="entry name" value="B3/B4_tRNA-bd"/>
</dbReference>
<dbReference type="SUPFAM" id="SSF50249">
    <property type="entry name" value="Nucleic acid-binding proteins"/>
    <property type="match status" value="1"/>
</dbReference>
<feature type="binding site" evidence="15">
    <location>
        <position position="480"/>
    </location>
    <ligand>
        <name>Mg(2+)</name>
        <dbReference type="ChEBI" id="CHEBI:18420"/>
        <note>shared with alpha subunit</note>
    </ligand>
</feature>
<keyword evidence="10 15" id="KW-0460">Magnesium</keyword>
<dbReference type="PROSITE" id="PS51447">
    <property type="entry name" value="FDX_ACB"/>
    <property type="match status" value="1"/>
</dbReference>
<evidence type="ECO:0000256" key="6">
    <source>
        <dbReference type="ARBA" id="ARBA00022598"/>
    </source>
</evidence>
<dbReference type="SUPFAM" id="SSF54991">
    <property type="entry name" value="Anticodon-binding domain of PheRS"/>
    <property type="match status" value="1"/>
</dbReference>
<dbReference type="SMART" id="SM00873">
    <property type="entry name" value="B3_4"/>
    <property type="match status" value="1"/>
</dbReference>
<evidence type="ECO:0000256" key="14">
    <source>
        <dbReference type="ARBA" id="ARBA00049255"/>
    </source>
</evidence>
<dbReference type="InterPro" id="IPR045060">
    <property type="entry name" value="Phe-tRNA-ligase_IIc_bsu"/>
</dbReference>
<protein>
    <recommendedName>
        <fullName evidence="15">Phenylalanine--tRNA ligase beta subunit</fullName>
        <ecNumber evidence="15">6.1.1.20</ecNumber>
    </recommendedName>
    <alternativeName>
        <fullName evidence="15">Phenylalanyl-tRNA synthetase beta subunit</fullName>
        <shortName evidence="15">PheRS</shortName>
    </alternativeName>
</protein>
<evidence type="ECO:0000256" key="16">
    <source>
        <dbReference type="PROSITE-ProRule" id="PRU00209"/>
    </source>
</evidence>
<dbReference type="STRING" id="1798704.A3J93_03375"/>
<feature type="domain" description="FDX-ACB" evidence="18">
    <location>
        <begin position="725"/>
        <end position="817"/>
    </location>
</feature>
<evidence type="ECO:0000313" key="21">
    <source>
        <dbReference type="Proteomes" id="UP000177907"/>
    </source>
</evidence>
<keyword evidence="8 15" id="KW-0547">Nucleotide-binding</keyword>
<keyword evidence="12 15" id="KW-0648">Protein biosynthesis</keyword>
<evidence type="ECO:0000256" key="8">
    <source>
        <dbReference type="ARBA" id="ARBA00022741"/>
    </source>
</evidence>
<evidence type="ECO:0000259" key="19">
    <source>
        <dbReference type="PROSITE" id="PS51483"/>
    </source>
</evidence>
<keyword evidence="4 15" id="KW-0963">Cytoplasm</keyword>
<feature type="binding site" evidence="15">
    <location>
        <position position="474"/>
    </location>
    <ligand>
        <name>Mg(2+)</name>
        <dbReference type="ChEBI" id="CHEBI:18420"/>
        <note>shared with alpha subunit</note>
    </ligand>
</feature>
<dbReference type="GO" id="GO:0009328">
    <property type="term" value="C:phenylalanine-tRNA ligase complex"/>
    <property type="evidence" value="ECO:0007669"/>
    <property type="project" value="TreeGrafter"/>
</dbReference>
<evidence type="ECO:0000256" key="1">
    <source>
        <dbReference type="ARBA" id="ARBA00004496"/>
    </source>
</evidence>
<keyword evidence="11 16" id="KW-0694">RNA-binding</keyword>
<evidence type="ECO:0000256" key="15">
    <source>
        <dbReference type="HAMAP-Rule" id="MF_00283"/>
    </source>
</evidence>
<dbReference type="Pfam" id="PF03483">
    <property type="entry name" value="B3_4"/>
    <property type="match status" value="1"/>
</dbReference>
<dbReference type="CDD" id="cd02796">
    <property type="entry name" value="tRNA_bind_bactPheRS"/>
    <property type="match status" value="1"/>
</dbReference>
<dbReference type="SUPFAM" id="SSF55681">
    <property type="entry name" value="Class II aaRS and biotin synthetases"/>
    <property type="match status" value="1"/>
</dbReference>
<dbReference type="Pfam" id="PF03147">
    <property type="entry name" value="FDX-ACB"/>
    <property type="match status" value="1"/>
</dbReference>
<comment type="similarity">
    <text evidence="2 15">Belongs to the phenylalanyl-tRNA synthetase beta subunit family. Type 1 subfamily.</text>
</comment>
<dbReference type="InterPro" id="IPR002547">
    <property type="entry name" value="tRNA-bd_dom"/>
</dbReference>
<evidence type="ECO:0000313" key="20">
    <source>
        <dbReference type="EMBL" id="OGH87542.1"/>
    </source>
</evidence>
<dbReference type="InterPro" id="IPR041616">
    <property type="entry name" value="PheRS_beta_core"/>
</dbReference>
<dbReference type="GO" id="GO:0004826">
    <property type="term" value="F:phenylalanine-tRNA ligase activity"/>
    <property type="evidence" value="ECO:0007669"/>
    <property type="project" value="UniProtKB-UniRule"/>
</dbReference>
<evidence type="ECO:0000256" key="11">
    <source>
        <dbReference type="ARBA" id="ARBA00022884"/>
    </source>
</evidence>
<feature type="domain" description="TRNA-binding" evidence="17">
    <location>
        <begin position="41"/>
        <end position="160"/>
    </location>
</feature>
<dbReference type="Gene3D" id="3.50.40.10">
    <property type="entry name" value="Phenylalanyl-trna Synthetase, Chain B, domain 3"/>
    <property type="match status" value="1"/>
</dbReference>
<dbReference type="SUPFAM" id="SSF56037">
    <property type="entry name" value="PheT/TilS domain"/>
    <property type="match status" value="1"/>
</dbReference>
<evidence type="ECO:0000256" key="13">
    <source>
        <dbReference type="ARBA" id="ARBA00023146"/>
    </source>
</evidence>
<dbReference type="NCBIfam" id="TIGR00472">
    <property type="entry name" value="pheT_bact"/>
    <property type="match status" value="1"/>
</dbReference>
<feature type="binding site" evidence="15">
    <location>
        <position position="484"/>
    </location>
    <ligand>
        <name>Mg(2+)</name>
        <dbReference type="ChEBI" id="CHEBI:18420"/>
        <note>shared with alpha subunit</note>
    </ligand>
</feature>
<comment type="subcellular location">
    <subcellularLocation>
        <location evidence="1 15">Cytoplasm</location>
    </subcellularLocation>
</comment>
<dbReference type="GO" id="GO:0000049">
    <property type="term" value="F:tRNA binding"/>
    <property type="evidence" value="ECO:0007669"/>
    <property type="project" value="UniProtKB-UniRule"/>
</dbReference>
<gene>
    <name evidence="15" type="primary">pheT</name>
    <name evidence="20" type="ORF">A3J93_03375</name>
</gene>
<dbReference type="SMART" id="SM00896">
    <property type="entry name" value="FDX-ACB"/>
    <property type="match status" value="1"/>
</dbReference>
<comment type="catalytic activity">
    <reaction evidence="14 15">
        <text>tRNA(Phe) + L-phenylalanine + ATP = L-phenylalanyl-tRNA(Phe) + AMP + diphosphate + H(+)</text>
        <dbReference type="Rhea" id="RHEA:19413"/>
        <dbReference type="Rhea" id="RHEA-COMP:9668"/>
        <dbReference type="Rhea" id="RHEA-COMP:9699"/>
        <dbReference type="ChEBI" id="CHEBI:15378"/>
        <dbReference type="ChEBI" id="CHEBI:30616"/>
        <dbReference type="ChEBI" id="CHEBI:33019"/>
        <dbReference type="ChEBI" id="CHEBI:58095"/>
        <dbReference type="ChEBI" id="CHEBI:78442"/>
        <dbReference type="ChEBI" id="CHEBI:78531"/>
        <dbReference type="ChEBI" id="CHEBI:456215"/>
        <dbReference type="EC" id="6.1.1.20"/>
    </reaction>
</comment>
<evidence type="ECO:0000256" key="4">
    <source>
        <dbReference type="ARBA" id="ARBA00022490"/>
    </source>
</evidence>
<dbReference type="InterPro" id="IPR009061">
    <property type="entry name" value="DNA-bd_dom_put_sf"/>
</dbReference>
<dbReference type="GO" id="GO:0000287">
    <property type="term" value="F:magnesium ion binding"/>
    <property type="evidence" value="ECO:0007669"/>
    <property type="project" value="UniProtKB-UniRule"/>
</dbReference>
<dbReference type="Gene3D" id="2.40.50.140">
    <property type="entry name" value="Nucleic acid-binding proteins"/>
    <property type="match status" value="1"/>
</dbReference>
<evidence type="ECO:0000256" key="3">
    <source>
        <dbReference type="ARBA" id="ARBA00011209"/>
    </source>
</evidence>
<name>A0A1F6NUD4_9BACT</name>
<dbReference type="AlphaFoldDB" id="A0A1F6NUD4"/>
<reference evidence="20 21" key="1">
    <citation type="journal article" date="2016" name="Nat. Commun.">
        <title>Thousands of microbial genomes shed light on interconnected biogeochemical processes in an aquifer system.</title>
        <authorList>
            <person name="Anantharaman K."/>
            <person name="Brown C.T."/>
            <person name="Hug L.A."/>
            <person name="Sharon I."/>
            <person name="Castelle C.J."/>
            <person name="Probst A.J."/>
            <person name="Thomas B.C."/>
            <person name="Singh A."/>
            <person name="Wilkins M.J."/>
            <person name="Karaoz U."/>
            <person name="Brodie E.L."/>
            <person name="Williams K.H."/>
            <person name="Hubbard S.S."/>
            <person name="Banfield J.F."/>
        </authorList>
    </citation>
    <scope>NUCLEOTIDE SEQUENCE [LARGE SCALE GENOMIC DNA]</scope>
</reference>
<dbReference type="Proteomes" id="UP000177907">
    <property type="component" value="Unassembled WGS sequence"/>
</dbReference>
<keyword evidence="6 15" id="KW-0436">Ligase</keyword>